<gene>
    <name evidence="1" type="ORF">KCX82_01845</name>
</gene>
<dbReference type="RefSeq" id="WP_227016732.1">
    <property type="nucleotide sequence ID" value="NZ_JAGSND010000001.1"/>
</dbReference>
<name>A0A8J7VZ01_9FIRM</name>
<evidence type="ECO:0000313" key="1">
    <source>
        <dbReference type="EMBL" id="MBR0596608.1"/>
    </source>
</evidence>
<keyword evidence="2" id="KW-1185">Reference proteome</keyword>
<reference evidence="1" key="2">
    <citation type="submission" date="2021-04" db="EMBL/GenBank/DDBJ databases">
        <authorList>
            <person name="Liu J."/>
        </authorList>
    </citation>
    <scope>NUCLEOTIDE SEQUENCE</scope>
    <source>
        <strain evidence="1">BAD-6</strain>
    </source>
</reference>
<accession>A0A8J7VZ01</accession>
<proteinExistence type="predicted"/>
<dbReference type="AlphaFoldDB" id="A0A8J7VZ01"/>
<evidence type="ECO:0000313" key="2">
    <source>
        <dbReference type="Proteomes" id="UP000675664"/>
    </source>
</evidence>
<dbReference type="EMBL" id="JAGSND010000001">
    <property type="protein sequence ID" value="MBR0596608.1"/>
    <property type="molecule type" value="Genomic_DNA"/>
</dbReference>
<protein>
    <submittedName>
        <fullName evidence="1">Uncharacterized protein</fullName>
    </submittedName>
</protein>
<organism evidence="1 2">
    <name type="scientific">Sinanaerobacter chloroacetimidivorans</name>
    <dbReference type="NCBI Taxonomy" id="2818044"/>
    <lineage>
        <taxon>Bacteria</taxon>
        <taxon>Bacillati</taxon>
        <taxon>Bacillota</taxon>
        <taxon>Clostridia</taxon>
        <taxon>Peptostreptococcales</taxon>
        <taxon>Anaerovoracaceae</taxon>
        <taxon>Sinanaerobacter</taxon>
    </lineage>
</organism>
<reference evidence="1" key="1">
    <citation type="submission" date="2021-04" db="EMBL/GenBank/DDBJ databases">
        <title>Sinoanaerobacter chloroacetimidivorans sp. nov., an obligate anaerobic bacterium isolated from anaerobic sludge.</title>
        <authorList>
            <person name="Bao Y."/>
        </authorList>
    </citation>
    <scope>NUCLEOTIDE SEQUENCE</scope>
    <source>
        <strain evidence="1">BAD-6</strain>
    </source>
</reference>
<comment type="caution">
    <text evidence="1">The sequence shown here is derived from an EMBL/GenBank/DDBJ whole genome shotgun (WGS) entry which is preliminary data.</text>
</comment>
<dbReference type="Proteomes" id="UP000675664">
    <property type="component" value="Unassembled WGS sequence"/>
</dbReference>
<sequence length="118" mass="13674">MENTRLKVITSDSYETFEHEVNCYLAELDAQGLKYDLSFRSADRHCVYISYSNPKLQIPMERVDGKRDYCRNCPAFTREHAGSDAYCTYHKRAIKYGGYCCSEYYQNNFGGVSCRAKS</sequence>